<reference evidence="2" key="1">
    <citation type="journal article" date="2019" name="Int. J. Syst. Evol. Microbiol.">
        <title>The Global Catalogue of Microorganisms (GCM) 10K type strain sequencing project: providing services to taxonomists for standard genome sequencing and annotation.</title>
        <authorList>
            <consortium name="The Broad Institute Genomics Platform"/>
            <consortium name="The Broad Institute Genome Sequencing Center for Infectious Disease"/>
            <person name="Wu L."/>
            <person name="Ma J."/>
        </authorList>
    </citation>
    <scope>NUCLEOTIDE SEQUENCE [LARGE SCALE GENOMIC DNA]</scope>
    <source>
        <strain evidence="2">JCM 17441</strain>
    </source>
</reference>
<proteinExistence type="predicted"/>
<dbReference type="Proteomes" id="UP001500620">
    <property type="component" value="Unassembled WGS sequence"/>
</dbReference>
<protein>
    <submittedName>
        <fullName evidence="1">Uncharacterized protein</fullName>
    </submittedName>
</protein>
<gene>
    <name evidence="1" type="ORF">GCM10022255_068850</name>
</gene>
<dbReference type="EMBL" id="BAABAT010000024">
    <property type="protein sequence ID" value="GAA4256361.1"/>
    <property type="molecule type" value="Genomic_DNA"/>
</dbReference>
<name>A0ABP8DHP0_9ACTN</name>
<evidence type="ECO:0000313" key="2">
    <source>
        <dbReference type="Proteomes" id="UP001500620"/>
    </source>
</evidence>
<accession>A0ABP8DHP0</accession>
<comment type="caution">
    <text evidence="1">The sequence shown here is derived from an EMBL/GenBank/DDBJ whole genome shotgun (WGS) entry which is preliminary data.</text>
</comment>
<sequence length="194" mass="19557">MVTVERVLPGRVRVEVLVVGARDGAVHYRPVDGELPAGAHPDATATALAASLVNARPVAVPDGLGGAQCDGPQPVWAPPPLTMLHSTSWRYAAGAVVLTYVAVFDGAPPPGATVLGPHGIAHSGDPAAPSPPYVCADAVAAHAMRHVAWLRGADEVAATALARLPGLWRALDGYVPAPAGGFAPAGPVSAHRPG</sequence>
<keyword evidence="2" id="KW-1185">Reference proteome</keyword>
<evidence type="ECO:0000313" key="1">
    <source>
        <dbReference type="EMBL" id="GAA4256361.1"/>
    </source>
</evidence>
<organism evidence="1 2">
    <name type="scientific">Dactylosporangium darangshiense</name>
    <dbReference type="NCBI Taxonomy" id="579108"/>
    <lineage>
        <taxon>Bacteria</taxon>
        <taxon>Bacillati</taxon>
        <taxon>Actinomycetota</taxon>
        <taxon>Actinomycetes</taxon>
        <taxon>Micromonosporales</taxon>
        <taxon>Micromonosporaceae</taxon>
        <taxon>Dactylosporangium</taxon>
    </lineage>
</organism>